<organism evidence="2 3">
    <name type="scientific">Legionella maioricensis</name>
    <dbReference type="NCBI Taxonomy" id="2896528"/>
    <lineage>
        <taxon>Bacteria</taxon>
        <taxon>Pseudomonadati</taxon>
        <taxon>Pseudomonadota</taxon>
        <taxon>Gammaproteobacteria</taxon>
        <taxon>Legionellales</taxon>
        <taxon>Legionellaceae</taxon>
        <taxon>Legionella</taxon>
    </lineage>
</organism>
<protein>
    <recommendedName>
        <fullName evidence="4">RNA binding protein (Contains ribosomal protein S1 domain)</fullName>
    </recommendedName>
</protein>
<evidence type="ECO:0000256" key="1">
    <source>
        <dbReference type="SAM" id="MobiDB-lite"/>
    </source>
</evidence>
<dbReference type="RefSeq" id="WP_250420945.1">
    <property type="nucleotide sequence ID" value="NZ_JAJKBJ010000006.1"/>
</dbReference>
<feature type="compositionally biased region" description="Low complexity" evidence="1">
    <location>
        <begin position="225"/>
        <end position="245"/>
    </location>
</feature>
<feature type="compositionally biased region" description="Basic and acidic residues" evidence="1">
    <location>
        <begin position="204"/>
        <end position="215"/>
    </location>
</feature>
<proteinExistence type="predicted"/>
<evidence type="ECO:0000313" key="3">
    <source>
        <dbReference type="Proteomes" id="UP001139721"/>
    </source>
</evidence>
<gene>
    <name evidence="2" type="ORF">LOX96_07300</name>
</gene>
<name>A0A9X2D063_9GAMM</name>
<dbReference type="AlphaFoldDB" id="A0A9X2D063"/>
<feature type="region of interest" description="Disordered" evidence="1">
    <location>
        <begin position="204"/>
        <end position="245"/>
    </location>
</feature>
<dbReference type="Proteomes" id="UP001139721">
    <property type="component" value="Unassembled WGS sequence"/>
</dbReference>
<reference evidence="2" key="1">
    <citation type="submission" date="2021-11" db="EMBL/GenBank/DDBJ databases">
        <title>Legionella maioricencis sp. nov., a new species isolated from hot water samples in Mallorca.</title>
        <authorList>
            <person name="Crespi S."/>
            <person name="Drasar V."/>
            <person name="Salva-Serra F."/>
            <person name="Jaen-Luchoro D."/>
            <person name="Pineiro-Iglesias B."/>
            <person name="Aliaga F."/>
            <person name="Fernandez-Juarez V."/>
            <person name="Coll G."/>
            <person name="Moore E.R.B."/>
            <person name="Bennasar-Figueras A."/>
        </authorList>
    </citation>
    <scope>NUCLEOTIDE SEQUENCE</scope>
    <source>
        <strain evidence="2">HCPI-6</strain>
    </source>
</reference>
<comment type="caution">
    <text evidence="2">The sequence shown here is derived from an EMBL/GenBank/DDBJ whole genome shotgun (WGS) entry which is preliminary data.</text>
</comment>
<keyword evidence="3" id="KW-1185">Reference proteome</keyword>
<sequence length="245" mass="27836">MILYVPFPHSQAGDLVVGMESWKNEQSKISNESIHIIYHGDDFDFDATKALLSEVYICAHGFSDSLPLIVGNNRDLMKTECIGIRTVTERFNQDFGEVLYQIFAIHLYCCGSKNKNRLMAEEFRMDLLRKDIFIHSYAGSITTPDSNGVLWSFSDTQKVPVQETQSVLVKQAVLETPEHRMNFKTAVMLHSYEQSKEKRRHRFFAEEKAGRQAEIHRRRPDLPEETPAPAAAPPSSDEASATSIP</sequence>
<evidence type="ECO:0000313" key="2">
    <source>
        <dbReference type="EMBL" id="MCL9683894.1"/>
    </source>
</evidence>
<dbReference type="EMBL" id="JAJKBJ010000006">
    <property type="protein sequence ID" value="MCL9683894.1"/>
    <property type="molecule type" value="Genomic_DNA"/>
</dbReference>
<evidence type="ECO:0008006" key="4">
    <source>
        <dbReference type="Google" id="ProtNLM"/>
    </source>
</evidence>
<accession>A0A9X2D063</accession>